<proteinExistence type="predicted"/>
<evidence type="ECO:0008006" key="4">
    <source>
        <dbReference type="Google" id="ProtNLM"/>
    </source>
</evidence>
<keyword evidence="1" id="KW-1133">Transmembrane helix</keyword>
<evidence type="ECO:0000256" key="1">
    <source>
        <dbReference type="SAM" id="Phobius"/>
    </source>
</evidence>
<feature type="transmembrane region" description="Helical" evidence="1">
    <location>
        <begin position="73"/>
        <end position="93"/>
    </location>
</feature>
<organism evidence="2 3">
    <name type="scientific">Methanocella arvoryzae (strain DSM 22066 / NBRC 105507 / MRE50)</name>
    <dbReference type="NCBI Taxonomy" id="351160"/>
    <lineage>
        <taxon>Archaea</taxon>
        <taxon>Methanobacteriati</taxon>
        <taxon>Methanobacteriota</taxon>
        <taxon>Stenosarchaea group</taxon>
        <taxon>Methanomicrobia</taxon>
        <taxon>Methanocellales</taxon>
        <taxon>Methanocellaceae</taxon>
        <taxon>Methanocella</taxon>
    </lineage>
</organism>
<evidence type="ECO:0000313" key="2">
    <source>
        <dbReference type="EMBL" id="CAJ36787.1"/>
    </source>
</evidence>
<sequence>MTEWEKYSLITGYVVLIAALAALFVFDVQYPLLAVPAIVGVALITYALYQYMNCRGCPDERMMKIITHSMANSWLTMLVFAIINILMELFGHLPRYTVMRTLCMTLFTMLLFFGVWYLYFQRKGDVA</sequence>
<feature type="transmembrane region" description="Helical" evidence="1">
    <location>
        <begin position="99"/>
        <end position="120"/>
    </location>
</feature>
<keyword evidence="1" id="KW-0812">Transmembrane</keyword>
<dbReference type="AlphaFoldDB" id="Q0W4A6"/>
<dbReference type="RefSeq" id="WP_012035770.1">
    <property type="nucleotide sequence ID" value="NC_009464.1"/>
</dbReference>
<keyword evidence="3" id="KW-1185">Reference proteome</keyword>
<dbReference type="EMBL" id="AM114193">
    <property type="protein sequence ID" value="CAJ36787.1"/>
    <property type="molecule type" value="Genomic_DNA"/>
</dbReference>
<feature type="transmembrane region" description="Helical" evidence="1">
    <location>
        <begin position="32"/>
        <end position="52"/>
    </location>
</feature>
<gene>
    <name evidence="2" type="ORF">RCIX1530</name>
</gene>
<keyword evidence="1" id="KW-0472">Membrane</keyword>
<evidence type="ECO:0000313" key="3">
    <source>
        <dbReference type="Proteomes" id="UP000000663"/>
    </source>
</evidence>
<name>Q0W4A6_METAR</name>
<dbReference type="eggNOG" id="arCOG05110">
    <property type="taxonomic scope" value="Archaea"/>
</dbReference>
<dbReference type="GeneID" id="5143208"/>
<protein>
    <recommendedName>
        <fullName evidence="4">DUF2178 domain-containing protein</fullName>
    </recommendedName>
</protein>
<reference evidence="2 3" key="1">
    <citation type="journal article" date="2006" name="Science">
        <title>Genome of rice cluster I archaea -- the key methane producers in the rice rhizosphere.</title>
        <authorList>
            <person name="Erkel C."/>
            <person name="Kube M."/>
            <person name="Reinhardt R."/>
            <person name="Liesack W."/>
        </authorList>
    </citation>
    <scope>NUCLEOTIDE SEQUENCE [LARGE SCALE GENOMIC DNA]</scope>
    <source>
        <strain evidence="3">DSM 22066 / NBRC 105507 / MRE50</strain>
    </source>
</reference>
<accession>Q0W4A6</accession>
<dbReference type="KEGG" id="rci:RCIX1530"/>
<dbReference type="STRING" id="351160.RCIX1530"/>
<dbReference type="Proteomes" id="UP000000663">
    <property type="component" value="Chromosome"/>
</dbReference>
<feature type="transmembrane region" description="Helical" evidence="1">
    <location>
        <begin position="7"/>
        <end position="26"/>
    </location>
</feature>